<evidence type="ECO:0000313" key="9">
    <source>
        <dbReference type="EMBL" id="TGY61805.1"/>
    </source>
</evidence>
<feature type="region of interest" description="Disordered" evidence="7">
    <location>
        <begin position="220"/>
        <end position="241"/>
    </location>
</feature>
<reference evidence="9 10" key="1">
    <citation type="submission" date="2019-04" db="EMBL/GenBank/DDBJ databases">
        <title>Microbes associate with the intestines of laboratory mice.</title>
        <authorList>
            <person name="Navarre W."/>
            <person name="Wong E."/>
            <person name="Huang K."/>
            <person name="Tropini C."/>
            <person name="Ng K."/>
            <person name="Yu B."/>
        </authorList>
    </citation>
    <scope>NUCLEOTIDE SEQUENCE [LARGE SCALE GENOMIC DNA]</scope>
    <source>
        <strain evidence="9 10">NM07_P-09</strain>
    </source>
</reference>
<dbReference type="Pfam" id="PF00877">
    <property type="entry name" value="NLPC_P60"/>
    <property type="match status" value="1"/>
</dbReference>
<keyword evidence="10" id="KW-1185">Reference proteome</keyword>
<dbReference type="PROSITE" id="PS51935">
    <property type="entry name" value="NLPC_P60"/>
    <property type="match status" value="1"/>
</dbReference>
<dbReference type="Gene3D" id="3.90.1720.10">
    <property type="entry name" value="endopeptidase domain like (from Nostoc punctiforme)"/>
    <property type="match status" value="1"/>
</dbReference>
<comment type="caution">
    <text evidence="9">The sequence shown here is derived from an EMBL/GenBank/DDBJ whole genome shotgun (WGS) entry which is preliminary data.</text>
</comment>
<evidence type="ECO:0000256" key="1">
    <source>
        <dbReference type="ARBA" id="ARBA00007074"/>
    </source>
</evidence>
<evidence type="ECO:0000256" key="7">
    <source>
        <dbReference type="SAM" id="MobiDB-lite"/>
    </source>
</evidence>
<feature type="compositionally biased region" description="Low complexity" evidence="7">
    <location>
        <begin position="222"/>
        <end position="234"/>
    </location>
</feature>
<dbReference type="EMBL" id="SRYE01000004">
    <property type="protein sequence ID" value="TGY61805.1"/>
    <property type="molecule type" value="Genomic_DNA"/>
</dbReference>
<dbReference type="InterPro" id="IPR038765">
    <property type="entry name" value="Papain-like_cys_pep_sf"/>
</dbReference>
<keyword evidence="6" id="KW-0175">Coiled coil</keyword>
<evidence type="ECO:0000313" key="10">
    <source>
        <dbReference type="Proteomes" id="UP000310263"/>
    </source>
</evidence>
<dbReference type="SUPFAM" id="SSF54001">
    <property type="entry name" value="Cysteine proteinases"/>
    <property type="match status" value="1"/>
</dbReference>
<keyword evidence="5" id="KW-0788">Thiol protease</keyword>
<protein>
    <recommendedName>
        <fullName evidence="8">NlpC/P60 domain-containing protein</fullName>
    </recommendedName>
</protein>
<dbReference type="InterPro" id="IPR000064">
    <property type="entry name" value="NLP_P60_dom"/>
</dbReference>
<feature type="coiled-coil region" evidence="6">
    <location>
        <begin position="83"/>
        <end position="152"/>
    </location>
</feature>
<dbReference type="GO" id="GO:0006508">
    <property type="term" value="P:proteolysis"/>
    <property type="evidence" value="ECO:0007669"/>
    <property type="project" value="UniProtKB-KW"/>
</dbReference>
<keyword evidence="3" id="KW-0732">Signal</keyword>
<dbReference type="Proteomes" id="UP000310263">
    <property type="component" value="Unassembled WGS sequence"/>
</dbReference>
<dbReference type="GO" id="GO:0008234">
    <property type="term" value="F:cysteine-type peptidase activity"/>
    <property type="evidence" value="ECO:0007669"/>
    <property type="project" value="UniProtKB-KW"/>
</dbReference>
<evidence type="ECO:0000259" key="8">
    <source>
        <dbReference type="PROSITE" id="PS51935"/>
    </source>
</evidence>
<organism evidence="9 10">
    <name type="scientific">Muricaecibacterium torontonense</name>
    <dbReference type="NCBI Taxonomy" id="3032871"/>
    <lineage>
        <taxon>Bacteria</taxon>
        <taxon>Bacillati</taxon>
        <taxon>Actinomycetota</taxon>
        <taxon>Coriobacteriia</taxon>
        <taxon>Coriobacteriales</taxon>
        <taxon>Atopobiaceae</taxon>
        <taxon>Muricaecibacterium</taxon>
    </lineage>
</organism>
<gene>
    <name evidence="9" type="ORF">E5334_07335</name>
</gene>
<dbReference type="InterPro" id="IPR057309">
    <property type="entry name" value="PcsB_CC"/>
</dbReference>
<proteinExistence type="inferred from homology"/>
<feature type="region of interest" description="Disordered" evidence="7">
    <location>
        <begin position="292"/>
        <end position="318"/>
    </location>
</feature>
<comment type="similarity">
    <text evidence="1">Belongs to the peptidase C40 family.</text>
</comment>
<dbReference type="Gene3D" id="6.10.250.3150">
    <property type="match status" value="1"/>
</dbReference>
<feature type="compositionally biased region" description="Gly residues" evidence="7">
    <location>
        <begin position="302"/>
        <end position="316"/>
    </location>
</feature>
<dbReference type="PANTHER" id="PTHR47053">
    <property type="entry name" value="MUREIN DD-ENDOPEPTIDASE MEPH-RELATED"/>
    <property type="match status" value="1"/>
</dbReference>
<name>A0A4S2EZI1_9ACTN</name>
<keyword evidence="2" id="KW-0645">Protease</keyword>
<evidence type="ECO:0000256" key="3">
    <source>
        <dbReference type="ARBA" id="ARBA00022729"/>
    </source>
</evidence>
<sequence length="440" mass="47315">MLEMRFRHLALLGLMAIILIHTDLQGVFRNQRIASRPLYSIRHITPQGGSMTFSKRLAALAFAIALACLCIAALPQPAQAETSAELQAQLDAAKSKRDELYQQADEISSQLNDTRTQLDEVNGQIDETQAKIDDVQKDISAKEAELKERQATLATTISQNYKTGGVSWLSLIMEATTFDDFVSRVYYADKISQSQADVIEETNRLREELAAKKAELDHEQEQLQQQKSESETLLAQQESQQADLNAKISEADSYVNSLDQQVKDKMAEEAEAARVAAEEAARQAAAEAAANNGNYYRPSSGGSVGSGGGSGTGSGGLTQSQRNTILSAAYSLVGKVNYVWGGENPSTGLDCSGFTRWCYAQAGISLPHSSSSQRALVASHTGLKSVGNLIPGDILCWGGHVGIYAGGNTVIDCNWPPDGVRIATIWNTASSPFYGGGCPV</sequence>
<evidence type="ECO:0000256" key="4">
    <source>
        <dbReference type="ARBA" id="ARBA00022801"/>
    </source>
</evidence>
<dbReference type="InterPro" id="IPR051202">
    <property type="entry name" value="Peptidase_C40"/>
</dbReference>
<keyword evidence="4" id="KW-0378">Hydrolase</keyword>
<feature type="domain" description="NlpC/P60" evidence="8">
    <location>
        <begin position="319"/>
        <end position="440"/>
    </location>
</feature>
<dbReference type="PANTHER" id="PTHR47053:SF1">
    <property type="entry name" value="MUREIN DD-ENDOPEPTIDASE MEPH-RELATED"/>
    <property type="match status" value="1"/>
</dbReference>
<evidence type="ECO:0000256" key="5">
    <source>
        <dbReference type="ARBA" id="ARBA00022807"/>
    </source>
</evidence>
<evidence type="ECO:0000256" key="2">
    <source>
        <dbReference type="ARBA" id="ARBA00022670"/>
    </source>
</evidence>
<evidence type="ECO:0000256" key="6">
    <source>
        <dbReference type="SAM" id="Coils"/>
    </source>
</evidence>
<dbReference type="SUPFAM" id="SSF58018">
    <property type="entry name" value="Coiled-coil dimerization domain from cortexillin I"/>
    <property type="match status" value="1"/>
</dbReference>
<dbReference type="Pfam" id="PF24568">
    <property type="entry name" value="CC_PcsB"/>
    <property type="match status" value="1"/>
</dbReference>
<dbReference type="AlphaFoldDB" id="A0A4S2EZI1"/>
<accession>A0A4S2EZI1</accession>